<dbReference type="EMBL" id="JASJEV010000004">
    <property type="protein sequence ID" value="MDJ1158258.1"/>
    <property type="molecule type" value="Genomic_DNA"/>
</dbReference>
<comment type="catalytic activity">
    <reaction evidence="1 9 10">
        <text>(2R)-3-phosphoglycerate + ATP = (2R)-3-phospho-glyceroyl phosphate + ADP</text>
        <dbReference type="Rhea" id="RHEA:14801"/>
        <dbReference type="ChEBI" id="CHEBI:30616"/>
        <dbReference type="ChEBI" id="CHEBI:57604"/>
        <dbReference type="ChEBI" id="CHEBI:58272"/>
        <dbReference type="ChEBI" id="CHEBI:456216"/>
        <dbReference type="EC" id="2.7.2.3"/>
    </reaction>
</comment>
<evidence type="ECO:0000256" key="6">
    <source>
        <dbReference type="ARBA" id="ARBA00022741"/>
    </source>
</evidence>
<evidence type="ECO:0000256" key="3">
    <source>
        <dbReference type="ARBA" id="ARBA00011245"/>
    </source>
</evidence>
<feature type="binding site" evidence="9">
    <location>
        <position position="151"/>
    </location>
    <ligand>
        <name>substrate</name>
    </ligand>
</feature>
<keyword evidence="9" id="KW-0963">Cytoplasm</keyword>
<dbReference type="Proteomes" id="UP001321492">
    <property type="component" value="Unassembled WGS sequence"/>
</dbReference>
<name>A0ABT7AFZ5_9HYPH</name>
<organism evidence="11 12">
    <name type="scientific">Chelatococcus albus</name>
    <dbReference type="NCBI Taxonomy" id="3047466"/>
    <lineage>
        <taxon>Bacteria</taxon>
        <taxon>Pseudomonadati</taxon>
        <taxon>Pseudomonadota</taxon>
        <taxon>Alphaproteobacteria</taxon>
        <taxon>Hyphomicrobiales</taxon>
        <taxon>Chelatococcaceae</taxon>
        <taxon>Chelatococcus</taxon>
    </lineage>
</organism>
<feature type="binding site" evidence="9">
    <location>
        <begin position="59"/>
        <end position="62"/>
    </location>
    <ligand>
        <name>substrate</name>
    </ligand>
</feature>
<dbReference type="PROSITE" id="PS00111">
    <property type="entry name" value="PGLYCERATE_KINASE"/>
    <property type="match status" value="1"/>
</dbReference>
<dbReference type="PIRSF" id="PIRSF000724">
    <property type="entry name" value="Pgk"/>
    <property type="match status" value="1"/>
</dbReference>
<comment type="subunit">
    <text evidence="3 9">Monomer.</text>
</comment>
<evidence type="ECO:0000313" key="12">
    <source>
        <dbReference type="Proteomes" id="UP001321492"/>
    </source>
</evidence>
<dbReference type="SUPFAM" id="SSF53748">
    <property type="entry name" value="Phosphoglycerate kinase"/>
    <property type="match status" value="1"/>
</dbReference>
<proteinExistence type="inferred from homology"/>
<evidence type="ECO:0000256" key="9">
    <source>
        <dbReference type="HAMAP-Rule" id="MF_00145"/>
    </source>
</evidence>
<keyword evidence="9" id="KW-0324">Glycolysis</keyword>
<evidence type="ECO:0000256" key="8">
    <source>
        <dbReference type="ARBA" id="ARBA00022840"/>
    </source>
</evidence>
<evidence type="ECO:0000256" key="10">
    <source>
        <dbReference type="RuleBase" id="RU000532"/>
    </source>
</evidence>
<keyword evidence="6 9" id="KW-0547">Nucleotide-binding</keyword>
<comment type="subcellular location">
    <subcellularLocation>
        <location evidence="9">Cytoplasm</location>
    </subcellularLocation>
</comment>
<keyword evidence="8 9" id="KW-0067">ATP-binding</keyword>
<keyword evidence="12" id="KW-1185">Reference proteome</keyword>
<comment type="caution">
    <text evidence="9">Lacks conserved residue(s) required for the propagation of feature annotation.</text>
</comment>
<gene>
    <name evidence="9" type="primary">pgk</name>
    <name evidence="11" type="ORF">QNA08_08440</name>
</gene>
<comment type="caution">
    <text evidence="11">The sequence shown here is derived from an EMBL/GenBank/DDBJ whole genome shotgun (WGS) entry which is preliminary data.</text>
</comment>
<protein>
    <recommendedName>
        <fullName evidence="4 9">Phosphoglycerate kinase</fullName>
        <ecNumber evidence="4 9">2.7.2.3</ecNumber>
    </recommendedName>
</protein>
<evidence type="ECO:0000256" key="5">
    <source>
        <dbReference type="ARBA" id="ARBA00022679"/>
    </source>
</evidence>
<comment type="similarity">
    <text evidence="2 9 10">Belongs to the phosphoglycerate kinase family.</text>
</comment>
<feature type="binding site" evidence="9">
    <location>
        <begin position="353"/>
        <end position="356"/>
    </location>
    <ligand>
        <name>ATP</name>
        <dbReference type="ChEBI" id="CHEBI:30616"/>
    </ligand>
</feature>
<dbReference type="PRINTS" id="PR00477">
    <property type="entry name" value="PHGLYCKINASE"/>
</dbReference>
<dbReference type="InterPro" id="IPR015911">
    <property type="entry name" value="Phosphoglycerate_kinase_CS"/>
</dbReference>
<evidence type="ECO:0000256" key="2">
    <source>
        <dbReference type="ARBA" id="ARBA00008982"/>
    </source>
</evidence>
<sequence>MTFRTLDDADLRGKRVLVRVDLNAPMENGRVTDATRIERVLPTIREIADKGGKVILLAHFGRPKGKRVAEDSLKPVAAAVAEHLGRPVAFADDCIGEAAAAAVAGLADGAVLLLENTRFHAGEEANDPAFVRALAANGDVYVNDAFSAAHRAHASTEGLAHLLPAFAGRTMQAELEALGKALEQPRRPVVAVVGGAKVSTKIELLENVVGKVNALVIGGGMANTFLHAQGVGIGKSLAEKDLADTARRILDRARETNCAIILPVDAVVAEKFEANAPNRACGLDAVPETGMILDVGPQSAERVRAAIDDAATLVWNGPLGAFELQPFDRGTVDAARHAAQRTREGKLLSVAGGGDTVAALNHAGVADDFSYVSTAGGAFLEWLEGKALPGVEALRNR</sequence>
<evidence type="ECO:0000313" key="11">
    <source>
        <dbReference type="EMBL" id="MDJ1158258.1"/>
    </source>
</evidence>
<reference evidence="11 12" key="1">
    <citation type="submission" date="2023-05" db="EMBL/GenBank/DDBJ databases">
        <title>Chelatococcus sp. nov., a moderately thermophilic bacterium isolated from hot spring microbial mat.</title>
        <authorList>
            <person name="Hu C.-J."/>
            <person name="Li W.-J."/>
        </authorList>
    </citation>
    <scope>NUCLEOTIDE SEQUENCE [LARGE SCALE GENOMIC DNA]</scope>
    <source>
        <strain evidence="11 12">SYSU G07232</strain>
    </source>
</reference>
<dbReference type="HAMAP" id="MF_00145">
    <property type="entry name" value="Phosphoglyc_kinase"/>
    <property type="match status" value="1"/>
</dbReference>
<dbReference type="RefSeq" id="WP_283740251.1">
    <property type="nucleotide sequence ID" value="NZ_JASJEV010000004.1"/>
</dbReference>
<feature type="binding site" evidence="9">
    <location>
        <position position="201"/>
    </location>
    <ligand>
        <name>ATP</name>
        <dbReference type="ChEBI" id="CHEBI:30616"/>
    </ligand>
</feature>
<feature type="binding site" evidence="9">
    <location>
        <position position="323"/>
    </location>
    <ligand>
        <name>ATP</name>
        <dbReference type="ChEBI" id="CHEBI:30616"/>
    </ligand>
</feature>
<evidence type="ECO:0000256" key="4">
    <source>
        <dbReference type="ARBA" id="ARBA00013061"/>
    </source>
</evidence>
<keyword evidence="7 9" id="KW-0418">Kinase</keyword>
<dbReference type="InterPro" id="IPR015824">
    <property type="entry name" value="Phosphoglycerate_kinase_N"/>
</dbReference>
<dbReference type="InterPro" id="IPR001576">
    <property type="entry name" value="Phosphoglycerate_kinase"/>
</dbReference>
<comment type="pathway">
    <text evidence="9">Carbohydrate degradation; glycolysis; pyruvate from D-glyceraldehyde 3-phosphate: step 2/5.</text>
</comment>
<dbReference type="EC" id="2.7.2.3" evidence="4 9"/>
<dbReference type="InterPro" id="IPR036043">
    <property type="entry name" value="Phosphoglycerate_kinase_sf"/>
</dbReference>
<evidence type="ECO:0000256" key="7">
    <source>
        <dbReference type="ARBA" id="ARBA00022777"/>
    </source>
</evidence>
<accession>A0ABT7AFZ5</accession>
<dbReference type="PANTHER" id="PTHR11406:SF23">
    <property type="entry name" value="PHOSPHOGLYCERATE KINASE 1, CHLOROPLASTIC-RELATED"/>
    <property type="match status" value="1"/>
</dbReference>
<keyword evidence="5 9" id="KW-0808">Transferase</keyword>
<feature type="binding site" evidence="9">
    <location>
        <position position="36"/>
    </location>
    <ligand>
        <name>substrate</name>
    </ligand>
</feature>
<evidence type="ECO:0000256" key="1">
    <source>
        <dbReference type="ARBA" id="ARBA00000642"/>
    </source>
</evidence>
<dbReference type="Gene3D" id="3.40.50.1260">
    <property type="entry name" value="Phosphoglycerate kinase, N-terminal domain"/>
    <property type="match status" value="2"/>
</dbReference>
<dbReference type="Pfam" id="PF00162">
    <property type="entry name" value="PGK"/>
    <property type="match status" value="1"/>
</dbReference>
<feature type="binding site" evidence="9">
    <location>
        <begin position="21"/>
        <end position="23"/>
    </location>
    <ligand>
        <name>substrate</name>
    </ligand>
</feature>
<dbReference type="GO" id="GO:0004618">
    <property type="term" value="F:phosphoglycerate kinase activity"/>
    <property type="evidence" value="ECO:0007669"/>
    <property type="project" value="UniProtKB-EC"/>
</dbReference>
<feature type="binding site" evidence="9">
    <location>
        <position position="118"/>
    </location>
    <ligand>
        <name>substrate</name>
    </ligand>
</feature>
<dbReference type="PANTHER" id="PTHR11406">
    <property type="entry name" value="PHOSPHOGLYCERATE KINASE"/>
    <property type="match status" value="1"/>
</dbReference>